<dbReference type="SUPFAM" id="SSF56436">
    <property type="entry name" value="C-type lectin-like"/>
    <property type="match status" value="1"/>
</dbReference>
<accession>A0AAE0SVH7</accession>
<dbReference type="CDD" id="cd00037">
    <property type="entry name" value="CLECT"/>
    <property type="match status" value="1"/>
</dbReference>
<proteinExistence type="predicted"/>
<gene>
    <name evidence="1" type="ORF">CHS0354_003255</name>
</gene>
<dbReference type="Proteomes" id="UP001195483">
    <property type="component" value="Unassembled WGS sequence"/>
</dbReference>
<dbReference type="Gene3D" id="3.10.100.10">
    <property type="entry name" value="Mannose-Binding Protein A, subunit A"/>
    <property type="match status" value="1"/>
</dbReference>
<protein>
    <recommendedName>
        <fullName evidence="3">C-type lectin domain-containing protein</fullName>
    </recommendedName>
</protein>
<sequence>MDHNMSQTEPQQCDGGYIYNQSLGICYRVYAKDVSCNTAMASCEKDGAKLIIINNAAELELVISIIIEEHNDFFIRCLKMEA</sequence>
<dbReference type="InterPro" id="IPR016186">
    <property type="entry name" value="C-type_lectin-like/link_sf"/>
</dbReference>
<keyword evidence="2" id="KW-1185">Reference proteome</keyword>
<comment type="caution">
    <text evidence="1">The sequence shown here is derived from an EMBL/GenBank/DDBJ whole genome shotgun (WGS) entry which is preliminary data.</text>
</comment>
<organism evidence="1 2">
    <name type="scientific">Potamilus streckersoni</name>
    <dbReference type="NCBI Taxonomy" id="2493646"/>
    <lineage>
        <taxon>Eukaryota</taxon>
        <taxon>Metazoa</taxon>
        <taxon>Spiralia</taxon>
        <taxon>Lophotrochozoa</taxon>
        <taxon>Mollusca</taxon>
        <taxon>Bivalvia</taxon>
        <taxon>Autobranchia</taxon>
        <taxon>Heteroconchia</taxon>
        <taxon>Palaeoheterodonta</taxon>
        <taxon>Unionida</taxon>
        <taxon>Unionoidea</taxon>
        <taxon>Unionidae</taxon>
        <taxon>Ambleminae</taxon>
        <taxon>Lampsilini</taxon>
        <taxon>Potamilus</taxon>
    </lineage>
</organism>
<reference evidence="1" key="1">
    <citation type="journal article" date="2021" name="Genome Biol. Evol.">
        <title>A High-Quality Reference Genome for a Parasitic Bivalve with Doubly Uniparental Inheritance (Bivalvia: Unionida).</title>
        <authorList>
            <person name="Smith C.H."/>
        </authorList>
    </citation>
    <scope>NUCLEOTIDE SEQUENCE</scope>
    <source>
        <strain evidence="1">CHS0354</strain>
    </source>
</reference>
<dbReference type="EMBL" id="JAEAOA010000266">
    <property type="protein sequence ID" value="KAK3598698.1"/>
    <property type="molecule type" value="Genomic_DNA"/>
</dbReference>
<evidence type="ECO:0008006" key="3">
    <source>
        <dbReference type="Google" id="ProtNLM"/>
    </source>
</evidence>
<name>A0AAE0SVH7_9BIVA</name>
<evidence type="ECO:0000313" key="2">
    <source>
        <dbReference type="Proteomes" id="UP001195483"/>
    </source>
</evidence>
<reference evidence="1" key="3">
    <citation type="submission" date="2023-05" db="EMBL/GenBank/DDBJ databases">
        <authorList>
            <person name="Smith C.H."/>
        </authorList>
    </citation>
    <scope>NUCLEOTIDE SEQUENCE</scope>
    <source>
        <strain evidence="1">CHS0354</strain>
        <tissue evidence="1">Mantle</tissue>
    </source>
</reference>
<evidence type="ECO:0000313" key="1">
    <source>
        <dbReference type="EMBL" id="KAK3598698.1"/>
    </source>
</evidence>
<dbReference type="InterPro" id="IPR016187">
    <property type="entry name" value="CTDL_fold"/>
</dbReference>
<reference evidence="1" key="2">
    <citation type="journal article" date="2021" name="Genome Biol. Evol.">
        <title>Developing a high-quality reference genome for a parasitic bivalve with doubly uniparental inheritance (Bivalvia: Unionida).</title>
        <authorList>
            <person name="Smith C.H."/>
        </authorList>
    </citation>
    <scope>NUCLEOTIDE SEQUENCE</scope>
    <source>
        <strain evidence="1">CHS0354</strain>
        <tissue evidence="1">Mantle</tissue>
    </source>
</reference>
<dbReference type="AlphaFoldDB" id="A0AAE0SVH7"/>